<evidence type="ECO:0000313" key="2">
    <source>
        <dbReference type="Proteomes" id="UP000648801"/>
    </source>
</evidence>
<sequence length="91" mass="9976">MHEVLVLAREVELEVVLEAELDGIVETERHGLACALLDYDIACKLEGGNMGRGSRGQAGCAWSRTLRCTLRGTLAKGSRRRKAGERERSHG</sequence>
<dbReference type="AlphaFoldDB" id="A0A916RUH6"/>
<gene>
    <name evidence="1" type="ORF">GCM10011507_22090</name>
</gene>
<organism evidence="1 2">
    <name type="scientific">Edaphobacter acidisoli</name>
    <dbReference type="NCBI Taxonomy" id="2040573"/>
    <lineage>
        <taxon>Bacteria</taxon>
        <taxon>Pseudomonadati</taxon>
        <taxon>Acidobacteriota</taxon>
        <taxon>Terriglobia</taxon>
        <taxon>Terriglobales</taxon>
        <taxon>Acidobacteriaceae</taxon>
        <taxon>Edaphobacter</taxon>
    </lineage>
</organism>
<comment type="caution">
    <text evidence="1">The sequence shown here is derived from an EMBL/GenBank/DDBJ whole genome shotgun (WGS) entry which is preliminary data.</text>
</comment>
<keyword evidence="2" id="KW-1185">Reference proteome</keyword>
<protein>
    <submittedName>
        <fullName evidence="1">Uncharacterized protein</fullName>
    </submittedName>
</protein>
<evidence type="ECO:0000313" key="1">
    <source>
        <dbReference type="EMBL" id="GGA70076.1"/>
    </source>
</evidence>
<dbReference type="EMBL" id="BMJB01000001">
    <property type="protein sequence ID" value="GGA70076.1"/>
    <property type="molecule type" value="Genomic_DNA"/>
</dbReference>
<accession>A0A916RUH6</accession>
<reference evidence="1" key="2">
    <citation type="submission" date="2020-09" db="EMBL/GenBank/DDBJ databases">
        <authorList>
            <person name="Sun Q."/>
            <person name="Zhou Y."/>
        </authorList>
    </citation>
    <scope>NUCLEOTIDE SEQUENCE</scope>
    <source>
        <strain evidence="1">CGMCC 1.15447</strain>
    </source>
</reference>
<name>A0A916RUH6_9BACT</name>
<proteinExistence type="predicted"/>
<reference evidence="1" key="1">
    <citation type="journal article" date="2014" name="Int. J. Syst. Evol. Microbiol.">
        <title>Complete genome sequence of Corynebacterium casei LMG S-19264T (=DSM 44701T), isolated from a smear-ripened cheese.</title>
        <authorList>
            <consortium name="US DOE Joint Genome Institute (JGI-PGF)"/>
            <person name="Walter F."/>
            <person name="Albersmeier A."/>
            <person name="Kalinowski J."/>
            <person name="Ruckert C."/>
        </authorList>
    </citation>
    <scope>NUCLEOTIDE SEQUENCE</scope>
    <source>
        <strain evidence="1">CGMCC 1.15447</strain>
    </source>
</reference>
<dbReference type="Proteomes" id="UP000648801">
    <property type="component" value="Unassembled WGS sequence"/>
</dbReference>